<dbReference type="GO" id="GO:0005886">
    <property type="term" value="C:plasma membrane"/>
    <property type="evidence" value="ECO:0007669"/>
    <property type="project" value="InterPro"/>
</dbReference>
<reference evidence="8" key="1">
    <citation type="journal article" date="2020" name="mSystems">
        <title>Genome- and Community-Level Interaction Insights into Carbon Utilization and Element Cycling Functions of Hydrothermarchaeota in Hydrothermal Sediment.</title>
        <authorList>
            <person name="Zhou Z."/>
            <person name="Liu Y."/>
            <person name="Xu W."/>
            <person name="Pan J."/>
            <person name="Luo Z.H."/>
            <person name="Li M."/>
        </authorList>
    </citation>
    <scope>NUCLEOTIDE SEQUENCE [LARGE SCALE GENOMIC DNA]</scope>
    <source>
        <strain evidence="8">SpSt-1257</strain>
    </source>
</reference>
<dbReference type="EMBL" id="DSFC01000255">
    <property type="protein sequence ID" value="HEV09641.1"/>
    <property type="molecule type" value="Genomic_DNA"/>
</dbReference>
<dbReference type="PANTHER" id="PTHR41335">
    <property type="entry name" value="MEMBRANE PROTEIN-RELATED"/>
    <property type="match status" value="1"/>
</dbReference>
<evidence type="ECO:0000256" key="3">
    <source>
        <dbReference type="ARBA" id="ARBA00022989"/>
    </source>
</evidence>
<evidence type="ECO:0000256" key="2">
    <source>
        <dbReference type="ARBA" id="ARBA00022692"/>
    </source>
</evidence>
<keyword evidence="1" id="KW-1003">Cell membrane</keyword>
<name>A0A831YD91_9AQUI</name>
<evidence type="ECO:0000256" key="1">
    <source>
        <dbReference type="ARBA" id="ARBA00022475"/>
    </source>
</evidence>
<keyword evidence="3 6" id="KW-1133">Transmembrane helix</keyword>
<sequence>MLNKIRFIIWLVIMLIVAYFVSMNSTSISVNLIPGYQTVPLPLSIVIIVSLIIGAILAVILTVGDWIKFKLEIKKLRKQLENCEKEKQVFMQLKDSNQPKSGTENNV</sequence>
<organism evidence="8">
    <name type="scientific">Sulfurihydrogenibium azorense</name>
    <dbReference type="NCBI Taxonomy" id="309806"/>
    <lineage>
        <taxon>Bacteria</taxon>
        <taxon>Pseudomonadati</taxon>
        <taxon>Aquificota</taxon>
        <taxon>Aquificia</taxon>
        <taxon>Aquificales</taxon>
        <taxon>Hydrogenothermaceae</taxon>
        <taxon>Sulfurihydrogenibium</taxon>
    </lineage>
</organism>
<accession>A0A831YD91</accession>
<keyword evidence="4 6" id="KW-0472">Membrane</keyword>
<dbReference type="Proteomes" id="UP000885621">
    <property type="component" value="Unassembled WGS sequence"/>
</dbReference>
<dbReference type="PANTHER" id="PTHR41335:SF1">
    <property type="entry name" value="MEMBRANE PROTEIN"/>
    <property type="match status" value="1"/>
</dbReference>
<evidence type="ECO:0000256" key="6">
    <source>
        <dbReference type="SAM" id="Phobius"/>
    </source>
</evidence>
<feature type="domain" description="Lipopolysaccharide assembly protein A" evidence="7">
    <location>
        <begin position="24"/>
        <end position="87"/>
    </location>
</feature>
<feature type="transmembrane region" description="Helical" evidence="6">
    <location>
        <begin position="43"/>
        <end position="67"/>
    </location>
</feature>
<proteinExistence type="predicted"/>
<comment type="caution">
    <text evidence="8">The sequence shown here is derived from an EMBL/GenBank/DDBJ whole genome shotgun (WGS) entry which is preliminary data.</text>
</comment>
<keyword evidence="2 6" id="KW-0812">Transmembrane</keyword>
<evidence type="ECO:0000256" key="5">
    <source>
        <dbReference type="SAM" id="Coils"/>
    </source>
</evidence>
<keyword evidence="5" id="KW-0175">Coiled coil</keyword>
<dbReference type="AlphaFoldDB" id="A0A831YD91"/>
<gene>
    <name evidence="8" type="ORF">ENO34_04485</name>
</gene>
<evidence type="ECO:0000256" key="4">
    <source>
        <dbReference type="ARBA" id="ARBA00023136"/>
    </source>
</evidence>
<protein>
    <submittedName>
        <fullName evidence="8">LapA family protein</fullName>
    </submittedName>
</protein>
<evidence type="ECO:0000313" key="8">
    <source>
        <dbReference type="EMBL" id="HEV09641.1"/>
    </source>
</evidence>
<feature type="coiled-coil region" evidence="5">
    <location>
        <begin position="66"/>
        <end position="93"/>
    </location>
</feature>
<feature type="transmembrane region" description="Helical" evidence="6">
    <location>
        <begin position="7"/>
        <end position="23"/>
    </location>
</feature>
<evidence type="ECO:0000259" key="7">
    <source>
        <dbReference type="Pfam" id="PF06305"/>
    </source>
</evidence>
<dbReference type="Pfam" id="PF06305">
    <property type="entry name" value="LapA_dom"/>
    <property type="match status" value="1"/>
</dbReference>
<dbReference type="InterPro" id="IPR010445">
    <property type="entry name" value="LapA_dom"/>
</dbReference>